<keyword evidence="1" id="KW-0472">Membrane</keyword>
<comment type="caution">
    <text evidence="2">The sequence shown here is derived from an EMBL/GenBank/DDBJ whole genome shotgun (WGS) entry which is preliminary data.</text>
</comment>
<reference evidence="2" key="1">
    <citation type="journal article" date="2021" name="PeerJ">
        <title>Extensive microbial diversity within the chicken gut microbiome revealed by metagenomics and culture.</title>
        <authorList>
            <person name="Gilroy R."/>
            <person name="Ravi A."/>
            <person name="Getino M."/>
            <person name="Pursley I."/>
            <person name="Horton D.L."/>
            <person name="Alikhan N.F."/>
            <person name="Baker D."/>
            <person name="Gharbi K."/>
            <person name="Hall N."/>
            <person name="Watson M."/>
            <person name="Adriaenssens E.M."/>
            <person name="Foster-Nyarko E."/>
            <person name="Jarju S."/>
            <person name="Secka A."/>
            <person name="Antonio M."/>
            <person name="Oren A."/>
            <person name="Chaudhuri R.R."/>
            <person name="La Ragione R."/>
            <person name="Hildebrand F."/>
            <person name="Pallen M.J."/>
        </authorList>
    </citation>
    <scope>NUCLEOTIDE SEQUENCE</scope>
    <source>
        <strain evidence="2">ChiW4-1371</strain>
    </source>
</reference>
<organism evidence="2 3">
    <name type="scientific">Candidatus Mucispirillum faecigallinarum</name>
    <dbReference type="NCBI Taxonomy" id="2838699"/>
    <lineage>
        <taxon>Bacteria</taxon>
        <taxon>Pseudomonadati</taxon>
        <taxon>Deferribacterota</taxon>
        <taxon>Deferribacteres</taxon>
        <taxon>Deferribacterales</taxon>
        <taxon>Mucispirillaceae</taxon>
        <taxon>Mucispirillum</taxon>
    </lineage>
</organism>
<keyword evidence="1" id="KW-0812">Transmembrane</keyword>
<feature type="transmembrane region" description="Helical" evidence="1">
    <location>
        <begin position="48"/>
        <end position="66"/>
    </location>
</feature>
<dbReference type="AlphaFoldDB" id="A0A9D2KAW4"/>
<evidence type="ECO:0000256" key="1">
    <source>
        <dbReference type="SAM" id="Phobius"/>
    </source>
</evidence>
<protein>
    <submittedName>
        <fullName evidence="2">Uncharacterized protein</fullName>
    </submittedName>
</protein>
<dbReference type="EMBL" id="DXAQ01000068">
    <property type="protein sequence ID" value="HIZ89150.1"/>
    <property type="molecule type" value="Genomic_DNA"/>
</dbReference>
<accession>A0A9D2KAW4</accession>
<gene>
    <name evidence="2" type="ORF">H9804_04335</name>
</gene>
<reference evidence="2" key="2">
    <citation type="submission" date="2021-04" db="EMBL/GenBank/DDBJ databases">
        <authorList>
            <person name="Gilroy R."/>
        </authorList>
    </citation>
    <scope>NUCLEOTIDE SEQUENCE</scope>
    <source>
        <strain evidence="2">ChiW4-1371</strain>
    </source>
</reference>
<evidence type="ECO:0000313" key="3">
    <source>
        <dbReference type="Proteomes" id="UP000824176"/>
    </source>
</evidence>
<evidence type="ECO:0000313" key="2">
    <source>
        <dbReference type="EMBL" id="HIZ89150.1"/>
    </source>
</evidence>
<sequence length="122" mass="14283">MIKKILSKLAEWFFKSKSTLFDSVEEYEAIKAEEKELRFSFKWWLQQVMKIMFLVIIIIITLLLFGCSPATVTKYEPVYIPVKCEVIEPKLPVYSGDIIKDNLKILKYADELKISLNKCIGR</sequence>
<name>A0A9D2KAW4_9BACT</name>
<dbReference type="Proteomes" id="UP000824176">
    <property type="component" value="Unassembled WGS sequence"/>
</dbReference>
<keyword evidence="1" id="KW-1133">Transmembrane helix</keyword>
<proteinExistence type="predicted"/>